<dbReference type="AlphaFoldDB" id="A0A520MEV5"/>
<dbReference type="GO" id="GO:0005829">
    <property type="term" value="C:cytosol"/>
    <property type="evidence" value="ECO:0007669"/>
    <property type="project" value="TreeGrafter"/>
</dbReference>
<evidence type="ECO:0000313" key="6">
    <source>
        <dbReference type="EMBL" id="RZO19767.1"/>
    </source>
</evidence>
<dbReference type="InterPro" id="IPR036390">
    <property type="entry name" value="WH_DNA-bd_sf"/>
</dbReference>
<dbReference type="SUPFAM" id="SSF53850">
    <property type="entry name" value="Periplasmic binding protein-like II"/>
    <property type="match status" value="1"/>
</dbReference>
<dbReference type="Pfam" id="PF00126">
    <property type="entry name" value="HTH_1"/>
    <property type="match status" value="1"/>
</dbReference>
<keyword evidence="4" id="KW-0804">Transcription</keyword>
<comment type="similarity">
    <text evidence="1">Belongs to the LysR transcriptional regulatory family.</text>
</comment>
<dbReference type="PANTHER" id="PTHR30419:SF8">
    <property type="entry name" value="NITROGEN ASSIMILATION TRANSCRIPTIONAL ACTIVATOR-RELATED"/>
    <property type="match status" value="1"/>
</dbReference>
<dbReference type="Gene3D" id="1.10.10.10">
    <property type="entry name" value="Winged helix-like DNA-binding domain superfamily/Winged helix DNA-binding domain"/>
    <property type="match status" value="1"/>
</dbReference>
<organism evidence="6 7">
    <name type="scientific">SAR92 clade bacterium</name>
    <dbReference type="NCBI Taxonomy" id="2315479"/>
    <lineage>
        <taxon>Bacteria</taxon>
        <taxon>Pseudomonadati</taxon>
        <taxon>Pseudomonadota</taxon>
        <taxon>Gammaproteobacteria</taxon>
        <taxon>Cellvibrionales</taxon>
        <taxon>Porticoccaceae</taxon>
        <taxon>SAR92 clade</taxon>
    </lineage>
</organism>
<dbReference type="PROSITE" id="PS50931">
    <property type="entry name" value="HTH_LYSR"/>
    <property type="match status" value="1"/>
</dbReference>
<evidence type="ECO:0000256" key="1">
    <source>
        <dbReference type="ARBA" id="ARBA00009437"/>
    </source>
</evidence>
<evidence type="ECO:0000256" key="2">
    <source>
        <dbReference type="ARBA" id="ARBA00023015"/>
    </source>
</evidence>
<dbReference type="InterPro" id="IPR005119">
    <property type="entry name" value="LysR_subst-bd"/>
</dbReference>
<evidence type="ECO:0000313" key="7">
    <source>
        <dbReference type="Proteomes" id="UP000315889"/>
    </source>
</evidence>
<keyword evidence="2" id="KW-0805">Transcription regulation</keyword>
<feature type="domain" description="HTH lysR-type" evidence="5">
    <location>
        <begin position="6"/>
        <end position="63"/>
    </location>
</feature>
<accession>A0A520MEV5</accession>
<dbReference type="InterPro" id="IPR050950">
    <property type="entry name" value="HTH-type_LysR_regulators"/>
</dbReference>
<comment type="caution">
    <text evidence="6">The sequence shown here is derived from an EMBL/GenBank/DDBJ whole genome shotgun (WGS) entry which is preliminary data.</text>
</comment>
<sequence>MKYLNITLRHLRTFVIVARYGSFNRAAEELSRTQPAITLAIKQLEEFVGLKLLDRTTRRVIPTAEGENFMPIAERLVRDFDTAISDLKATAEKRIGNVSIAIVPSVANQLLPPIIKTFSRNFPGINLLLNDDTARGVQQKVERNEVDFGIGSVWQSSKLLKFTPLFSDNLELVFHKDHDLAQNQEPINWSALSNETFLDSGITKNMRSRLLLGPSKFDFPSITTLLAMLRSNLGVSVLPSLAIPRSNGELRSRPLLPLEKRDICMITRHDWTLSPAAEAMIDTIIKEIPAQIEHLNLSPPNGLNPKSSYQL</sequence>
<dbReference type="InterPro" id="IPR000847">
    <property type="entry name" value="LysR_HTH_N"/>
</dbReference>
<reference evidence="6 7" key="1">
    <citation type="submission" date="2019-02" db="EMBL/GenBank/DDBJ databases">
        <title>Prokaryotic population dynamics and viral predation in marine succession experiment using metagenomics: the confinement effect.</title>
        <authorList>
            <person name="Haro-Moreno J.M."/>
            <person name="Rodriguez-Valera F."/>
            <person name="Lopez-Perez M."/>
        </authorList>
    </citation>
    <scope>NUCLEOTIDE SEQUENCE [LARGE SCALE GENOMIC DNA]</scope>
    <source>
        <strain evidence="6">MED-G170</strain>
    </source>
</reference>
<dbReference type="Pfam" id="PF03466">
    <property type="entry name" value="LysR_substrate"/>
    <property type="match status" value="1"/>
</dbReference>
<evidence type="ECO:0000256" key="4">
    <source>
        <dbReference type="ARBA" id="ARBA00023163"/>
    </source>
</evidence>
<dbReference type="EMBL" id="SHBP01000008">
    <property type="protein sequence ID" value="RZO19767.1"/>
    <property type="molecule type" value="Genomic_DNA"/>
</dbReference>
<dbReference type="PANTHER" id="PTHR30419">
    <property type="entry name" value="HTH-TYPE TRANSCRIPTIONAL REGULATOR YBHD"/>
    <property type="match status" value="1"/>
</dbReference>
<protein>
    <submittedName>
        <fullName evidence="6">LysR family transcriptional regulator</fullName>
    </submittedName>
</protein>
<evidence type="ECO:0000256" key="3">
    <source>
        <dbReference type="ARBA" id="ARBA00023125"/>
    </source>
</evidence>
<gene>
    <name evidence="6" type="ORF">EVB03_06425</name>
</gene>
<dbReference type="SUPFAM" id="SSF46785">
    <property type="entry name" value="Winged helix' DNA-binding domain"/>
    <property type="match status" value="1"/>
</dbReference>
<dbReference type="InterPro" id="IPR036388">
    <property type="entry name" value="WH-like_DNA-bd_sf"/>
</dbReference>
<keyword evidence="3" id="KW-0238">DNA-binding</keyword>
<dbReference type="FunFam" id="1.10.10.10:FF:000001">
    <property type="entry name" value="LysR family transcriptional regulator"/>
    <property type="match status" value="1"/>
</dbReference>
<dbReference type="GO" id="GO:0003700">
    <property type="term" value="F:DNA-binding transcription factor activity"/>
    <property type="evidence" value="ECO:0007669"/>
    <property type="project" value="InterPro"/>
</dbReference>
<dbReference type="GO" id="GO:0003677">
    <property type="term" value="F:DNA binding"/>
    <property type="evidence" value="ECO:0007669"/>
    <property type="project" value="UniProtKB-KW"/>
</dbReference>
<name>A0A520MEV5_9GAMM</name>
<dbReference type="Gene3D" id="3.40.190.290">
    <property type="match status" value="1"/>
</dbReference>
<dbReference type="CDD" id="cd08440">
    <property type="entry name" value="PBP2_LTTR_like_4"/>
    <property type="match status" value="1"/>
</dbReference>
<dbReference type="Proteomes" id="UP000315889">
    <property type="component" value="Unassembled WGS sequence"/>
</dbReference>
<dbReference type="PRINTS" id="PR00039">
    <property type="entry name" value="HTHLYSR"/>
</dbReference>
<proteinExistence type="inferred from homology"/>
<evidence type="ECO:0000259" key="5">
    <source>
        <dbReference type="PROSITE" id="PS50931"/>
    </source>
</evidence>